<accession>A0A365H334</accession>
<sequence length="112" mass="12537">MIDMSECAPRAEVETCLAELHRALTAHGVGALPMRDSAGRACLEVRDPAGRTRRVHVYPQFFWFTWGSLPDERHSVFRPGEAAALIARVVQGPGWPDRSQDDLAPTLDRYLH</sequence>
<keyword evidence="3" id="KW-1185">Reference proteome</keyword>
<reference evidence="2 3" key="1">
    <citation type="submission" date="2018-06" db="EMBL/GenBank/DDBJ databases">
        <title>Actinomadura craniellae sp. nov. isolated from marine sponge Craniella sp.</title>
        <authorList>
            <person name="Li L."/>
            <person name="Xu Q.H."/>
            <person name="Lin H.W."/>
            <person name="Lu Y.H."/>
        </authorList>
    </citation>
    <scope>NUCLEOTIDE SEQUENCE [LARGE SCALE GENOMIC DNA]</scope>
    <source>
        <strain evidence="2 3">LHW63021</strain>
    </source>
</reference>
<name>A0A365H334_9ACTN</name>
<evidence type="ECO:0000313" key="2">
    <source>
        <dbReference type="EMBL" id="RAY13510.1"/>
    </source>
</evidence>
<proteinExistence type="predicted"/>
<protein>
    <submittedName>
        <fullName evidence="2">Uncharacterized protein</fullName>
    </submittedName>
</protein>
<evidence type="ECO:0000313" key="3">
    <source>
        <dbReference type="Proteomes" id="UP000251891"/>
    </source>
</evidence>
<organism evidence="2 3">
    <name type="scientific">Actinomadura craniellae</name>
    <dbReference type="NCBI Taxonomy" id="2231787"/>
    <lineage>
        <taxon>Bacteria</taxon>
        <taxon>Bacillati</taxon>
        <taxon>Actinomycetota</taxon>
        <taxon>Actinomycetes</taxon>
        <taxon>Streptosporangiales</taxon>
        <taxon>Thermomonosporaceae</taxon>
        <taxon>Actinomadura</taxon>
    </lineage>
</organism>
<comment type="caution">
    <text evidence="2">The sequence shown here is derived from an EMBL/GenBank/DDBJ whole genome shotgun (WGS) entry which is preliminary data.</text>
</comment>
<dbReference type="EMBL" id="QLYX01000009">
    <property type="protein sequence ID" value="RAY13510.1"/>
    <property type="molecule type" value="Genomic_DNA"/>
</dbReference>
<dbReference type="Proteomes" id="UP000251891">
    <property type="component" value="Unassembled WGS sequence"/>
</dbReference>
<gene>
    <name evidence="2" type="ORF">DPM19_20905</name>
</gene>
<dbReference type="AlphaFoldDB" id="A0A365H334"/>
<feature type="region of interest" description="Disordered" evidence="1">
    <location>
        <begin position="93"/>
        <end position="112"/>
    </location>
</feature>
<evidence type="ECO:0000256" key="1">
    <source>
        <dbReference type="SAM" id="MobiDB-lite"/>
    </source>
</evidence>